<dbReference type="Pfam" id="PF02738">
    <property type="entry name" value="MoCoBD_1"/>
    <property type="match status" value="1"/>
</dbReference>
<dbReference type="PIRSF" id="PIRSF036389">
    <property type="entry name" value="IOR_B"/>
    <property type="match status" value="1"/>
</dbReference>
<sequence length="754" mass="80045">MALLKRSHLLSRRSFLARSVSTGLVMGVGIVLPGCSEETAISDLRASGASRSFSPNIWFEIDSAGLININISKAEMGQHVGTALARIIADELGADWSKVSITHVDTAAKWGAMVTGGSWSVWTSFTQLSQAGAAGRTILIEAASKLLGVDKSLCKVLKGHVVAGDRQLSFANIVAKGDISRSFSEDELATMPVKLASQRTLIGKPVTALDVPAKTQGTAVYGLDAELPGMVYAHPLIPPTRYGSSIVSIDDSAAKGVPGYLQTLTLRDPAAVIQGWALVIADSFPSAIQAAKAVTVNWQAGPTHYVSEADIFAAGETLVEDPSSGVLAVNEGDITEAQATAVQTLSATYRTGTALHLTLEPQNALVEYIDGVFHIHAGNQWQSLILPVLSKSLGVPESDIIIHQYYLGGGFGRRLYGDQMIPAALAARELGRPVKLIFPRAEDSRFDCVRSPSVAKFDAYFDTDGSLTGLDHAAAAGWPTLTMADFFLSDAVDGNGKYDPFSIGGADFWYTVPSHRVRAVNNELAQKTFLPGWLRSVGPGWIGWGVESFMDELAQLSDTDPVEFRLAHLDAAGKNAGSAPDSVGGAMRLAAVLRDVAARSGWGKKLPAGEGLGIAIAQGQERRMPTWTACVVHVAVDIQSSEINVKKIWQTIDCGTVISPDGAMAQAEGATLWGLSLALYEGTEFVDGEVNDHNLDTYTPLRMADVPALDIHFMDSTEFPTGLGEPPMIAVAPAIGNAIFAATGKRVRDLPIRL</sequence>
<feature type="domain" description="Aldehyde oxidase/xanthine dehydrogenase a/b hammerhead" evidence="1">
    <location>
        <begin position="216"/>
        <end position="302"/>
    </location>
</feature>
<keyword evidence="3" id="KW-1185">Reference proteome</keyword>
<dbReference type="InterPro" id="IPR008274">
    <property type="entry name" value="AldOxase/xan_DH_MoCoBD1"/>
</dbReference>
<dbReference type="InterPro" id="IPR036856">
    <property type="entry name" value="Ald_Oxase/Xan_DH_a/b_sf"/>
</dbReference>
<dbReference type="InterPro" id="IPR000674">
    <property type="entry name" value="Ald_Oxase/Xan_DH_a/b"/>
</dbReference>
<dbReference type="eggNOG" id="COG1529">
    <property type="taxonomic scope" value="Bacteria"/>
</dbReference>
<accession>A0Y8L1</accession>
<dbReference type="PANTHER" id="PTHR47495:SF2">
    <property type="entry name" value="ALDEHYDE DEHYDROGENASE"/>
    <property type="match status" value="1"/>
</dbReference>
<organism evidence="2 3">
    <name type="scientific">marine gamma proteobacterium HTCC2143</name>
    <dbReference type="NCBI Taxonomy" id="247633"/>
    <lineage>
        <taxon>Bacteria</taxon>
        <taxon>Pseudomonadati</taxon>
        <taxon>Pseudomonadota</taxon>
        <taxon>Gammaproteobacteria</taxon>
        <taxon>Cellvibrionales</taxon>
        <taxon>Spongiibacteraceae</taxon>
        <taxon>BD1-7 clade</taxon>
    </lineage>
</organism>
<proteinExistence type="predicted"/>
<gene>
    <name evidence="2" type="ORF">GP2143_14456</name>
</gene>
<dbReference type="OrthoDB" id="9767994at2"/>
<dbReference type="SUPFAM" id="SSF54665">
    <property type="entry name" value="CO dehydrogenase molybdoprotein N-domain-like"/>
    <property type="match status" value="1"/>
</dbReference>
<dbReference type="Proteomes" id="UP000004931">
    <property type="component" value="Unassembled WGS sequence"/>
</dbReference>
<dbReference type="EMBL" id="AAVT01000001">
    <property type="protein sequence ID" value="EAW32465.1"/>
    <property type="molecule type" value="Genomic_DNA"/>
</dbReference>
<dbReference type="AlphaFoldDB" id="A0Y8L1"/>
<comment type="caution">
    <text evidence="2">The sequence shown here is derived from an EMBL/GenBank/DDBJ whole genome shotgun (WGS) entry which is preliminary data.</text>
</comment>
<evidence type="ECO:0000259" key="1">
    <source>
        <dbReference type="SMART" id="SM01008"/>
    </source>
</evidence>
<evidence type="ECO:0000313" key="3">
    <source>
        <dbReference type="Proteomes" id="UP000004931"/>
    </source>
</evidence>
<name>A0Y8L1_9GAMM</name>
<reference evidence="2 3" key="1">
    <citation type="journal article" date="2010" name="J. Bacteriol.">
        <title>Genome sequence of the oligotrophic marine Gammaproteobacterium HTCC2143, isolated from the Oregon Coast.</title>
        <authorList>
            <person name="Oh H.M."/>
            <person name="Kang I."/>
            <person name="Ferriera S."/>
            <person name="Giovannoni S.J."/>
            <person name="Cho J.C."/>
        </authorList>
    </citation>
    <scope>NUCLEOTIDE SEQUENCE [LARGE SCALE GENOMIC DNA]</scope>
    <source>
        <strain evidence="2 3">HTCC2143</strain>
    </source>
</reference>
<dbReference type="STRING" id="247633.GP2143_14456"/>
<dbReference type="SMART" id="SM01008">
    <property type="entry name" value="Ald_Xan_dh_C"/>
    <property type="match status" value="1"/>
</dbReference>
<dbReference type="InterPro" id="IPR052516">
    <property type="entry name" value="N-heterocyclic_Hydroxylase"/>
</dbReference>
<evidence type="ECO:0000313" key="2">
    <source>
        <dbReference type="EMBL" id="EAW32465.1"/>
    </source>
</evidence>
<dbReference type="PANTHER" id="PTHR47495">
    <property type="entry name" value="ALDEHYDE DEHYDROGENASE"/>
    <property type="match status" value="1"/>
</dbReference>
<dbReference type="InterPro" id="IPR037165">
    <property type="entry name" value="AldOxase/xan_DH_Mopterin-bd_sf"/>
</dbReference>
<dbReference type="InterPro" id="IPR012368">
    <property type="entry name" value="OxRdtase_Mopterin-bd_su_IorB"/>
</dbReference>
<dbReference type="Pfam" id="PF20256">
    <property type="entry name" value="MoCoBD_2"/>
    <property type="match status" value="2"/>
</dbReference>
<dbReference type="SUPFAM" id="SSF56003">
    <property type="entry name" value="Molybdenum cofactor-binding domain"/>
    <property type="match status" value="2"/>
</dbReference>
<dbReference type="Gene3D" id="3.90.1170.50">
    <property type="entry name" value="Aldehyde oxidase/xanthine dehydrogenase, a/b hammerhead"/>
    <property type="match status" value="1"/>
</dbReference>
<dbReference type="InterPro" id="IPR046867">
    <property type="entry name" value="AldOxase/xan_DH_MoCoBD2"/>
</dbReference>
<dbReference type="Gene3D" id="3.30.365.10">
    <property type="entry name" value="Aldehyde oxidase/xanthine dehydrogenase, molybdopterin binding domain"/>
    <property type="match status" value="4"/>
</dbReference>
<protein>
    <submittedName>
        <fullName evidence="2">Membrane-bound aldehyde dehydrogenase, large subunit</fullName>
    </submittedName>
</protein>
<dbReference type="GO" id="GO:0016491">
    <property type="term" value="F:oxidoreductase activity"/>
    <property type="evidence" value="ECO:0007669"/>
    <property type="project" value="InterPro"/>
</dbReference>